<evidence type="ECO:0000256" key="6">
    <source>
        <dbReference type="HAMAP-Rule" id="MF_00267"/>
    </source>
</evidence>
<proteinExistence type="inferred from homology"/>
<keyword evidence="3 6" id="KW-0717">Septation</keyword>
<evidence type="ECO:0000259" key="8">
    <source>
        <dbReference type="Pfam" id="PF05209"/>
    </source>
</evidence>
<keyword evidence="4 6" id="KW-0131">Cell cycle</keyword>
<evidence type="ECO:0000256" key="1">
    <source>
        <dbReference type="ARBA" id="ARBA00006291"/>
    </source>
</evidence>
<name>A0A7Y9IT13_9BURK</name>
<sequence length="266" mass="27474">MEASSPVLDFKSTTLYAVRVVLYTADTAAILAALDQRMADAAGFFDDEPVVIDASRLTDTVDWDPLLAALRRHRLPPIGVMVPDALADSARAAGLAQVSLPPLAAKLSSEAESAKPDSLPPPAAAPAPASAAKAVDVVADTGVAVSEPPASGGMAVATLIIDKPLRSGQKVYARHADLIVLGVVSHGAEVIADGNIHVYGPLRGKAMAGARGNTDARIFTTQFDAELIAVAGVYRSMTAALSPDIENKPATVRLTGDKLLVDPLDI</sequence>
<gene>
    <name evidence="6" type="primary">minC</name>
    <name evidence="9" type="ORF">FHW18_001571</name>
</gene>
<dbReference type="PANTHER" id="PTHR34108:SF1">
    <property type="entry name" value="SEPTUM SITE-DETERMINING PROTEIN MINC"/>
    <property type="match status" value="1"/>
</dbReference>
<dbReference type="HAMAP" id="MF_00267">
    <property type="entry name" value="MinC"/>
    <property type="match status" value="1"/>
</dbReference>
<evidence type="ECO:0000313" key="10">
    <source>
        <dbReference type="Proteomes" id="UP000542125"/>
    </source>
</evidence>
<evidence type="ECO:0000256" key="4">
    <source>
        <dbReference type="ARBA" id="ARBA00023306"/>
    </source>
</evidence>
<comment type="function">
    <text evidence="5 6">Cell division inhibitor that blocks the formation of polar Z ring septums. Rapidly oscillates between the poles of the cell to destabilize FtsZ filaments that have formed before they mature into polar Z rings. Prevents FtsZ polymerization.</text>
</comment>
<comment type="subunit">
    <text evidence="6">Interacts with MinD and FtsZ.</text>
</comment>
<dbReference type="SUPFAM" id="SSF63848">
    <property type="entry name" value="Cell-division inhibitor MinC, C-terminal domain"/>
    <property type="match status" value="1"/>
</dbReference>
<feature type="domain" description="Septum formation inhibitor MinC N-terminal" evidence="8">
    <location>
        <begin position="8"/>
        <end position="77"/>
    </location>
</feature>
<dbReference type="RefSeq" id="WP_179585038.1">
    <property type="nucleotide sequence ID" value="NZ_JACBYR010000001.1"/>
</dbReference>
<protein>
    <recommendedName>
        <fullName evidence="6">Probable septum site-determining protein MinC</fullName>
    </recommendedName>
</protein>
<dbReference type="EMBL" id="JACBYR010000001">
    <property type="protein sequence ID" value="NYE82300.1"/>
    <property type="molecule type" value="Genomic_DNA"/>
</dbReference>
<dbReference type="InterPro" id="IPR007874">
    <property type="entry name" value="MinC_N"/>
</dbReference>
<dbReference type="InterPro" id="IPR013033">
    <property type="entry name" value="MinC"/>
</dbReference>
<keyword evidence="10" id="KW-1185">Reference proteome</keyword>
<dbReference type="GO" id="GO:0000902">
    <property type="term" value="P:cell morphogenesis"/>
    <property type="evidence" value="ECO:0007669"/>
    <property type="project" value="InterPro"/>
</dbReference>
<evidence type="ECO:0000256" key="5">
    <source>
        <dbReference type="ARBA" id="ARBA00025606"/>
    </source>
</evidence>
<evidence type="ECO:0000256" key="2">
    <source>
        <dbReference type="ARBA" id="ARBA00022618"/>
    </source>
</evidence>
<comment type="caution">
    <text evidence="9">The sequence shown here is derived from an EMBL/GenBank/DDBJ whole genome shotgun (WGS) entry which is preliminary data.</text>
</comment>
<organism evidence="9 10">
    <name type="scientific">Pigmentiphaga litoralis</name>
    <dbReference type="NCBI Taxonomy" id="516702"/>
    <lineage>
        <taxon>Bacteria</taxon>
        <taxon>Pseudomonadati</taxon>
        <taxon>Pseudomonadota</taxon>
        <taxon>Betaproteobacteria</taxon>
        <taxon>Burkholderiales</taxon>
        <taxon>Alcaligenaceae</taxon>
        <taxon>Pigmentiphaga</taxon>
    </lineage>
</organism>
<dbReference type="Gene3D" id="3.30.70.260">
    <property type="match status" value="1"/>
</dbReference>
<dbReference type="GO" id="GO:1901891">
    <property type="term" value="P:regulation of cell septum assembly"/>
    <property type="evidence" value="ECO:0007669"/>
    <property type="project" value="InterPro"/>
</dbReference>
<evidence type="ECO:0000256" key="3">
    <source>
        <dbReference type="ARBA" id="ARBA00023210"/>
    </source>
</evidence>
<dbReference type="InterPro" id="IPR036145">
    <property type="entry name" value="MinC_C_sf"/>
</dbReference>
<accession>A0A7Y9IT13</accession>
<evidence type="ECO:0000259" key="7">
    <source>
        <dbReference type="Pfam" id="PF03775"/>
    </source>
</evidence>
<dbReference type="AlphaFoldDB" id="A0A7Y9IT13"/>
<dbReference type="GO" id="GO:0000917">
    <property type="term" value="P:division septum assembly"/>
    <property type="evidence" value="ECO:0007669"/>
    <property type="project" value="UniProtKB-KW"/>
</dbReference>
<feature type="domain" description="Septum formation inhibitor MinC C-terminal" evidence="7">
    <location>
        <begin position="160"/>
        <end position="261"/>
    </location>
</feature>
<keyword evidence="2 6" id="KW-0132">Cell division</keyword>
<comment type="similarity">
    <text evidence="1 6">Belongs to the MinC family.</text>
</comment>
<dbReference type="InterPro" id="IPR005526">
    <property type="entry name" value="Septum_form_inhib_MinC_C"/>
</dbReference>
<reference evidence="9 10" key="1">
    <citation type="submission" date="2020-07" db="EMBL/GenBank/DDBJ databases">
        <title>Genomic Encyclopedia of Type Strains, Phase IV (KMG-V): Genome sequencing to study the core and pangenomes of soil and plant-associated prokaryotes.</title>
        <authorList>
            <person name="Whitman W."/>
        </authorList>
    </citation>
    <scope>NUCLEOTIDE SEQUENCE [LARGE SCALE GENOMIC DNA]</scope>
    <source>
        <strain evidence="9 10">SAS40</strain>
    </source>
</reference>
<dbReference type="Proteomes" id="UP000542125">
    <property type="component" value="Unassembled WGS sequence"/>
</dbReference>
<evidence type="ECO:0000313" key="9">
    <source>
        <dbReference type="EMBL" id="NYE82300.1"/>
    </source>
</evidence>
<dbReference type="GO" id="GO:0051302">
    <property type="term" value="P:regulation of cell division"/>
    <property type="evidence" value="ECO:0007669"/>
    <property type="project" value="InterPro"/>
</dbReference>
<dbReference type="Pfam" id="PF05209">
    <property type="entry name" value="MinC_N"/>
    <property type="match status" value="1"/>
</dbReference>
<dbReference type="Gene3D" id="2.160.20.70">
    <property type="match status" value="1"/>
</dbReference>
<dbReference type="InterPro" id="IPR016098">
    <property type="entry name" value="CAP/MinC_C"/>
</dbReference>
<dbReference type="NCBIfam" id="TIGR01222">
    <property type="entry name" value="minC"/>
    <property type="match status" value="1"/>
</dbReference>
<dbReference type="Pfam" id="PF03775">
    <property type="entry name" value="MinC_C"/>
    <property type="match status" value="1"/>
</dbReference>
<dbReference type="PANTHER" id="PTHR34108">
    <property type="entry name" value="SEPTUM SITE-DETERMINING PROTEIN MINC"/>
    <property type="match status" value="1"/>
</dbReference>